<proteinExistence type="predicted"/>
<dbReference type="RefSeq" id="WP_343753568.1">
    <property type="nucleotide sequence ID" value="NZ_BAAACW010000026.1"/>
</dbReference>
<dbReference type="Proteomes" id="UP001501166">
    <property type="component" value="Unassembled WGS sequence"/>
</dbReference>
<dbReference type="Gene3D" id="3.30.460.30">
    <property type="entry name" value="Glutamyl-tRNA reductase, N-terminal domain"/>
    <property type="match status" value="1"/>
</dbReference>
<gene>
    <name evidence="3" type="ORF">GCM10008932_04410</name>
</gene>
<evidence type="ECO:0000313" key="4">
    <source>
        <dbReference type="Proteomes" id="UP001501166"/>
    </source>
</evidence>
<dbReference type="InterPro" id="IPR006151">
    <property type="entry name" value="Shikm_DH/Glu-tRNA_Rdtase"/>
</dbReference>
<sequence>MKLLMYGVNRDSVSVDEIYKYSLNDDMRKKHLQEIKLFSGVKEVVLLVTENRNEYYLFVDETEFKHGDLLRYFAEYTKKPLEEIILETYSKFNDDVVKHLLNVSANVDTDYSDEYETIEILDHALLEALREKSVGPVLYALFKTVLEFSITLCEKDSIEPILQSNVYKTIRLIKKNFPEKENKDYLVVGDHPVVKQLMKHFIDETNSSLTIAVRTEEDKNSKLEIERWLKMMNHAHRIKNIHTVSFKDIVFRLAKADVIVVGPSIEHAWLSEELIQEMNEVRPGAKKQLVCDFSLCQDETLFSKYKNFEYKNIHDMAPKLFSEEKQENAKVVYDELLTDFTTHYMDYVNQLQAQKSTAWLSAKRPSQFVSYNKKISHRA</sequence>
<comment type="caution">
    <text evidence="3">The sequence shown here is derived from an EMBL/GenBank/DDBJ whole genome shotgun (WGS) entry which is preliminary data.</text>
</comment>
<reference evidence="3 4" key="1">
    <citation type="journal article" date="2019" name="Int. J. Syst. Evol. Microbiol.">
        <title>The Global Catalogue of Microorganisms (GCM) 10K type strain sequencing project: providing services to taxonomists for standard genome sequencing and annotation.</title>
        <authorList>
            <consortium name="The Broad Institute Genomics Platform"/>
            <consortium name="The Broad Institute Genome Sequencing Center for Infectious Disease"/>
            <person name="Wu L."/>
            <person name="Ma J."/>
        </authorList>
    </citation>
    <scope>NUCLEOTIDE SEQUENCE [LARGE SCALE GENOMIC DNA]</scope>
    <source>
        <strain evidence="3 4">JCM 12662</strain>
    </source>
</reference>
<dbReference type="EMBL" id="BAAACW010000026">
    <property type="protein sequence ID" value="GAA0354516.1"/>
    <property type="molecule type" value="Genomic_DNA"/>
</dbReference>
<dbReference type="Pfam" id="PF01488">
    <property type="entry name" value="Shikimate_DH"/>
    <property type="match status" value="1"/>
</dbReference>
<organism evidence="3 4">
    <name type="scientific">Alkalibacterium iburiense</name>
    <dbReference type="NCBI Taxonomy" id="290589"/>
    <lineage>
        <taxon>Bacteria</taxon>
        <taxon>Bacillati</taxon>
        <taxon>Bacillota</taxon>
        <taxon>Bacilli</taxon>
        <taxon>Lactobacillales</taxon>
        <taxon>Carnobacteriaceae</taxon>
        <taxon>Alkalibacterium</taxon>
    </lineage>
</organism>
<dbReference type="Gene3D" id="3.40.50.720">
    <property type="entry name" value="NAD(P)-binding Rossmann-like Domain"/>
    <property type="match status" value="1"/>
</dbReference>
<dbReference type="PANTHER" id="PTHR43013">
    <property type="entry name" value="GLUTAMYL-TRNA REDUCTASE"/>
    <property type="match status" value="1"/>
</dbReference>
<dbReference type="InterPro" id="IPR015895">
    <property type="entry name" value="4pyrrol_synth_GluRdtase_N"/>
</dbReference>
<dbReference type="Pfam" id="PF05201">
    <property type="entry name" value="GlutR_N"/>
    <property type="match status" value="1"/>
</dbReference>
<protein>
    <recommendedName>
        <fullName evidence="5">Glutamyl-tRNA reductase</fullName>
    </recommendedName>
</protein>
<name>A0ABN0X3X7_9LACT</name>
<keyword evidence="4" id="KW-1185">Reference proteome</keyword>
<evidence type="ECO:0000259" key="2">
    <source>
        <dbReference type="Pfam" id="PF05201"/>
    </source>
</evidence>
<evidence type="ECO:0000259" key="1">
    <source>
        <dbReference type="Pfam" id="PF01488"/>
    </source>
</evidence>
<feature type="domain" description="Glutamyl-tRNA reductase N-terminal" evidence="2">
    <location>
        <begin position="7"/>
        <end position="148"/>
    </location>
</feature>
<evidence type="ECO:0008006" key="5">
    <source>
        <dbReference type="Google" id="ProtNLM"/>
    </source>
</evidence>
<accession>A0ABN0X3X7</accession>
<evidence type="ECO:0000313" key="3">
    <source>
        <dbReference type="EMBL" id="GAA0354516.1"/>
    </source>
</evidence>
<dbReference type="InterPro" id="IPR036343">
    <property type="entry name" value="GluRdtase_N_sf"/>
</dbReference>
<feature type="domain" description="Quinate/shikimate 5-dehydrogenase/glutamyl-tRNA reductase" evidence="1">
    <location>
        <begin position="172"/>
        <end position="316"/>
    </location>
</feature>
<dbReference type="SUPFAM" id="SSF69742">
    <property type="entry name" value="Glutamyl tRNA-reductase catalytic, N-terminal domain"/>
    <property type="match status" value="1"/>
</dbReference>
<dbReference type="PANTHER" id="PTHR43013:SF1">
    <property type="entry name" value="GLUTAMYL-TRNA REDUCTASE"/>
    <property type="match status" value="1"/>
</dbReference>